<dbReference type="InterPro" id="IPR015679">
    <property type="entry name" value="PLipase_D_fam"/>
</dbReference>
<accession>A0A021VYP6</accession>
<dbReference type="PANTHER" id="PTHR18896:SF76">
    <property type="entry name" value="PHOSPHOLIPASE"/>
    <property type="match status" value="1"/>
</dbReference>
<evidence type="ECO:0000256" key="3">
    <source>
        <dbReference type="ARBA" id="ARBA00022801"/>
    </source>
</evidence>
<organism evidence="6 7">
    <name type="scientific">Actinotalea ferrariae CF5-4</name>
    <dbReference type="NCBI Taxonomy" id="948458"/>
    <lineage>
        <taxon>Bacteria</taxon>
        <taxon>Bacillati</taxon>
        <taxon>Actinomycetota</taxon>
        <taxon>Actinomycetes</taxon>
        <taxon>Micrococcales</taxon>
        <taxon>Cellulomonadaceae</taxon>
        <taxon>Actinotalea</taxon>
    </lineage>
</organism>
<evidence type="ECO:0000256" key="2">
    <source>
        <dbReference type="ARBA" id="ARBA00022737"/>
    </source>
</evidence>
<evidence type="ECO:0000256" key="4">
    <source>
        <dbReference type="ARBA" id="ARBA00023098"/>
    </source>
</evidence>
<protein>
    <submittedName>
        <fullName evidence="6">Phospholipase</fullName>
    </submittedName>
</protein>
<comment type="caution">
    <text evidence="6">The sequence shown here is derived from an EMBL/GenBank/DDBJ whole genome shotgun (WGS) entry which is preliminary data.</text>
</comment>
<proteinExistence type="predicted"/>
<dbReference type="Proteomes" id="UP000019753">
    <property type="component" value="Unassembled WGS sequence"/>
</dbReference>
<comment type="catalytic activity">
    <reaction evidence="1">
        <text>a 1,2-diacyl-sn-glycero-3-phosphocholine + H2O = a 1,2-diacyl-sn-glycero-3-phosphate + choline + H(+)</text>
        <dbReference type="Rhea" id="RHEA:14445"/>
        <dbReference type="ChEBI" id="CHEBI:15354"/>
        <dbReference type="ChEBI" id="CHEBI:15377"/>
        <dbReference type="ChEBI" id="CHEBI:15378"/>
        <dbReference type="ChEBI" id="CHEBI:57643"/>
        <dbReference type="ChEBI" id="CHEBI:58608"/>
        <dbReference type="EC" id="3.1.4.4"/>
    </reaction>
</comment>
<keyword evidence="4" id="KW-0443">Lipid metabolism</keyword>
<evidence type="ECO:0000259" key="5">
    <source>
        <dbReference type="PROSITE" id="PS50035"/>
    </source>
</evidence>
<evidence type="ECO:0000313" key="7">
    <source>
        <dbReference type="Proteomes" id="UP000019753"/>
    </source>
</evidence>
<dbReference type="PANTHER" id="PTHR18896">
    <property type="entry name" value="PHOSPHOLIPASE D"/>
    <property type="match status" value="1"/>
</dbReference>
<reference evidence="6 7" key="1">
    <citation type="submission" date="2014-01" db="EMBL/GenBank/DDBJ databases">
        <title>Actinotalea ferrariae CF5-4.</title>
        <authorList>
            <person name="Chen F."/>
            <person name="Li Y."/>
            <person name="Wang G."/>
        </authorList>
    </citation>
    <scope>NUCLEOTIDE SEQUENCE [LARGE SCALE GENOMIC DNA]</scope>
    <source>
        <strain evidence="6 7">CF5-4</strain>
    </source>
</reference>
<feature type="domain" description="PLD phosphodiesterase" evidence="5">
    <location>
        <begin position="162"/>
        <end position="195"/>
    </location>
</feature>
<keyword evidence="3" id="KW-0378">Hydrolase</keyword>
<dbReference type="InterPro" id="IPR001736">
    <property type="entry name" value="PLipase_D/transphosphatidylase"/>
</dbReference>
<dbReference type="CDD" id="cd09105">
    <property type="entry name" value="PLDc_vPLD1_2_like_2"/>
    <property type="match status" value="1"/>
</dbReference>
<keyword evidence="7" id="KW-1185">Reference proteome</keyword>
<dbReference type="RefSeq" id="WP_034221457.1">
    <property type="nucleotide sequence ID" value="NZ_AXCW01000004.1"/>
</dbReference>
<dbReference type="Gene3D" id="3.30.870.10">
    <property type="entry name" value="Endonuclease Chain A"/>
    <property type="match status" value="2"/>
</dbReference>
<dbReference type="SUPFAM" id="SSF56024">
    <property type="entry name" value="Phospholipase D/nuclease"/>
    <property type="match status" value="2"/>
</dbReference>
<evidence type="ECO:0000313" key="6">
    <source>
        <dbReference type="EMBL" id="EYR65135.1"/>
    </source>
</evidence>
<evidence type="ECO:0000256" key="1">
    <source>
        <dbReference type="ARBA" id="ARBA00000798"/>
    </source>
</evidence>
<dbReference type="GO" id="GO:0009395">
    <property type="term" value="P:phospholipid catabolic process"/>
    <property type="evidence" value="ECO:0007669"/>
    <property type="project" value="TreeGrafter"/>
</dbReference>
<dbReference type="GO" id="GO:0004630">
    <property type="term" value="F:phospholipase D activity"/>
    <property type="evidence" value="ECO:0007669"/>
    <property type="project" value="UniProtKB-EC"/>
</dbReference>
<feature type="domain" description="PLD phosphodiesterase" evidence="5">
    <location>
        <begin position="401"/>
        <end position="428"/>
    </location>
</feature>
<gene>
    <name evidence="6" type="ORF">N866_13250</name>
</gene>
<keyword evidence="2" id="KW-0677">Repeat</keyword>
<name>A0A021VYP6_9CELL</name>
<dbReference type="PROSITE" id="PS50035">
    <property type="entry name" value="PLD"/>
    <property type="match status" value="2"/>
</dbReference>
<dbReference type="AlphaFoldDB" id="A0A021VYP6"/>
<dbReference type="Pfam" id="PF13091">
    <property type="entry name" value="PLDc_2"/>
    <property type="match status" value="1"/>
</dbReference>
<dbReference type="SMART" id="SM00155">
    <property type="entry name" value="PLDc"/>
    <property type="match status" value="2"/>
</dbReference>
<sequence length="556" mass="62229">MLRPSPVPALLRRDGLRLTSPAAFAVPEEVPGDEHHDWLLTDSQRGNPATRLRAWTTGNAVRTLVHGRAYFERLVEVVQAAEPGDLLLFASWRGDPGQKLCDDGPTVSELLCDAALRGVVVKGLVWRSHLDRLEFSHEQNRTLAEGVNDHGGEVLLDQRVRPFGSHHQKFVVVRHRSRPADDVAFVGGLDLAYSRRDDADHHGDDQPQGFSHWYGDTPAWHDVQVEVRGPAVRDVEDVFRERWADRAPLSRLPWHALPDLARRLDRSAGRLPPQRPDPPAAGSVTVQMLRTYPNRTPGYPFAPEGERSAARGYAKAMRRARRLVYIEDQYLWSEPVARLFADALRREPGLHLVAVVPRYPDQEGRIAVAASRHGHAVALDRVREAGGDRVLVLDVENHAGRPVYVHSKVCVVDDVWATVGSDNFNRRSWTHDSELTAAVLDEARDEREPRDPAGLGDGARVFARDLRLTLLREHLDLADDAALLDPAEAVATIRRSAEALAAWHAGGRQGPRPPGRLRPHDPDGMARWRRLLVAPAYRTIADPDGRPPRMKVHRRH</sequence>
<dbReference type="EMBL" id="AXCW01000004">
    <property type="protein sequence ID" value="EYR65135.1"/>
    <property type="molecule type" value="Genomic_DNA"/>
</dbReference>
<dbReference type="InterPro" id="IPR025202">
    <property type="entry name" value="PLD-like_dom"/>
</dbReference>